<sequence length="275" mass="30596">MHRHQRLSLRTPRSTSLSRATAFNRVTVGEFFTNLKEVMTKHKFEPQSIFNIDETGVTTVHVPGRIIAEKGSKEVSKVTLGERGTLVTVCCAVSAIGSSVPPFFVFPRVRVKDTMTKGAPPGSKAVAYPSGWMTGDNFEIYWDHFMKFVKCTKESPVLAILDNHDSHITPKGIQKCKDNGIILLTLPPHTSHKLQPLDRSVFRPFKNSVDQASDDFMVNNPGKPIAIYDIPEIVAKAFLKAFTPQNITNGFLKTGISPFNSDIFTDDDFMGKLCH</sequence>
<dbReference type="PANTHER" id="PTHR19303">
    <property type="entry name" value="TRANSPOSON"/>
    <property type="match status" value="1"/>
</dbReference>
<feature type="domain" description="DDE-1" evidence="1">
    <location>
        <begin position="86"/>
        <end position="251"/>
    </location>
</feature>
<dbReference type="Gene3D" id="3.30.420.10">
    <property type="entry name" value="Ribonuclease H-like superfamily/Ribonuclease H"/>
    <property type="match status" value="1"/>
</dbReference>
<dbReference type="EMBL" id="GEBQ01025407">
    <property type="protein sequence ID" value="JAT14570.1"/>
    <property type="molecule type" value="Transcribed_RNA"/>
</dbReference>
<dbReference type="GO" id="GO:0005634">
    <property type="term" value="C:nucleus"/>
    <property type="evidence" value="ECO:0007669"/>
    <property type="project" value="TreeGrafter"/>
</dbReference>
<evidence type="ECO:0000259" key="1">
    <source>
        <dbReference type="Pfam" id="PF03184"/>
    </source>
</evidence>
<gene>
    <name evidence="2" type="ORF">g.54453</name>
</gene>
<dbReference type="Pfam" id="PF03184">
    <property type="entry name" value="DDE_1"/>
    <property type="match status" value="1"/>
</dbReference>
<organism evidence="2">
    <name type="scientific">Graphocephala atropunctata</name>
    <dbReference type="NCBI Taxonomy" id="36148"/>
    <lineage>
        <taxon>Eukaryota</taxon>
        <taxon>Metazoa</taxon>
        <taxon>Ecdysozoa</taxon>
        <taxon>Arthropoda</taxon>
        <taxon>Hexapoda</taxon>
        <taxon>Insecta</taxon>
        <taxon>Pterygota</taxon>
        <taxon>Neoptera</taxon>
        <taxon>Paraneoptera</taxon>
        <taxon>Hemiptera</taxon>
        <taxon>Auchenorrhyncha</taxon>
        <taxon>Membracoidea</taxon>
        <taxon>Cicadellidae</taxon>
        <taxon>Cicadellinae</taxon>
        <taxon>Cicadellini</taxon>
        <taxon>Graphocephala</taxon>
    </lineage>
</organism>
<dbReference type="InterPro" id="IPR050863">
    <property type="entry name" value="CenT-Element_Derived"/>
</dbReference>
<dbReference type="InterPro" id="IPR036397">
    <property type="entry name" value="RNaseH_sf"/>
</dbReference>
<accession>A0A1B6KT15</accession>
<proteinExistence type="predicted"/>
<protein>
    <recommendedName>
        <fullName evidence="1">DDE-1 domain-containing protein</fullName>
    </recommendedName>
</protein>
<dbReference type="PANTHER" id="PTHR19303:SF71">
    <property type="entry name" value="ZINC FINGER PHD-TYPE DOMAIN-CONTAINING PROTEIN"/>
    <property type="match status" value="1"/>
</dbReference>
<dbReference type="GO" id="GO:0003677">
    <property type="term" value="F:DNA binding"/>
    <property type="evidence" value="ECO:0007669"/>
    <property type="project" value="TreeGrafter"/>
</dbReference>
<evidence type="ECO:0000313" key="2">
    <source>
        <dbReference type="EMBL" id="JAT14570.1"/>
    </source>
</evidence>
<dbReference type="AlphaFoldDB" id="A0A1B6KT15"/>
<reference evidence="2" key="1">
    <citation type="submission" date="2015-11" db="EMBL/GenBank/DDBJ databases">
        <title>De novo transcriptome assembly of four potential Pierce s Disease insect vectors from Arizona vineyards.</title>
        <authorList>
            <person name="Tassone E.E."/>
        </authorList>
    </citation>
    <scope>NUCLEOTIDE SEQUENCE</scope>
</reference>
<name>A0A1B6KT15_9HEMI</name>
<dbReference type="InterPro" id="IPR004875">
    <property type="entry name" value="DDE_SF_endonuclease_dom"/>
</dbReference>